<evidence type="ECO:0000256" key="5">
    <source>
        <dbReference type="ARBA" id="ARBA00023136"/>
    </source>
</evidence>
<evidence type="ECO:0000313" key="9">
    <source>
        <dbReference type="Proteomes" id="UP000245934"/>
    </source>
</evidence>
<dbReference type="Pfam" id="PF09335">
    <property type="entry name" value="VTT_dom"/>
    <property type="match status" value="1"/>
</dbReference>
<feature type="transmembrane region" description="Helical" evidence="6">
    <location>
        <begin position="29"/>
        <end position="50"/>
    </location>
</feature>
<feature type="transmembrane region" description="Helical" evidence="6">
    <location>
        <begin position="62"/>
        <end position="83"/>
    </location>
</feature>
<evidence type="ECO:0000256" key="6">
    <source>
        <dbReference type="SAM" id="Phobius"/>
    </source>
</evidence>
<dbReference type="RefSeq" id="WP_109941025.1">
    <property type="nucleotide sequence ID" value="NZ_CP176366.1"/>
</dbReference>
<sequence>MFEMITRLLDFFIHLDDYLPGLVETYGNLVYGILFVIIFCETGLVITPFLPGDSLLFVTGTIAGMGILNIGILLGVLYIAAILGDSVNYFIGRYVGHKIIDMNLPMIRKEHLDKTHLYFEKYGSITIVIARFAPFVRTFAPFLAGMGKMQYRTFLAYNISGGILWVSIFLLAGYFLGGIPIVKENMSLVALAIILISLIAVGSVLIEICRFFGSCVLKKVR</sequence>
<keyword evidence="2" id="KW-1003">Cell membrane</keyword>
<dbReference type="Proteomes" id="UP000245934">
    <property type="component" value="Unassembled WGS sequence"/>
</dbReference>
<dbReference type="PANTHER" id="PTHR30353:SF0">
    <property type="entry name" value="TRANSMEMBRANE PROTEIN"/>
    <property type="match status" value="1"/>
</dbReference>
<gene>
    <name evidence="8" type="ORF">DLD82_10320</name>
</gene>
<evidence type="ECO:0000256" key="4">
    <source>
        <dbReference type="ARBA" id="ARBA00022989"/>
    </source>
</evidence>
<proteinExistence type="predicted"/>
<reference evidence="8 9" key="1">
    <citation type="submission" date="2018-05" db="EMBL/GenBank/DDBJ databases">
        <title>Draft genome of Methanospirillum stamsii Pt1.</title>
        <authorList>
            <person name="Dueholm M.S."/>
            <person name="Nielsen P.H."/>
            <person name="Bakmann L.F."/>
            <person name="Otzen D.E."/>
        </authorList>
    </citation>
    <scope>NUCLEOTIDE SEQUENCE [LARGE SCALE GENOMIC DNA]</scope>
    <source>
        <strain evidence="8 9">Pt1</strain>
    </source>
</reference>
<evidence type="ECO:0000256" key="1">
    <source>
        <dbReference type="ARBA" id="ARBA00004651"/>
    </source>
</evidence>
<name>A0A2V2MZP1_9EURY</name>
<keyword evidence="5 6" id="KW-0472">Membrane</keyword>
<accession>A0A2V2MZP1</accession>
<keyword evidence="3 6" id="KW-0812">Transmembrane</keyword>
<dbReference type="InterPro" id="IPR032818">
    <property type="entry name" value="DedA-like"/>
</dbReference>
<keyword evidence="4 6" id="KW-1133">Transmembrane helix</keyword>
<organism evidence="8 9">
    <name type="scientific">Methanospirillum stamsii</name>
    <dbReference type="NCBI Taxonomy" id="1277351"/>
    <lineage>
        <taxon>Archaea</taxon>
        <taxon>Methanobacteriati</taxon>
        <taxon>Methanobacteriota</taxon>
        <taxon>Stenosarchaea group</taxon>
        <taxon>Methanomicrobia</taxon>
        <taxon>Methanomicrobiales</taxon>
        <taxon>Methanospirillaceae</taxon>
        <taxon>Methanospirillum</taxon>
    </lineage>
</organism>
<comment type="caution">
    <text evidence="8">The sequence shown here is derived from an EMBL/GenBank/DDBJ whole genome shotgun (WGS) entry which is preliminary data.</text>
</comment>
<dbReference type="EMBL" id="QGMZ01000018">
    <property type="protein sequence ID" value="PWR73614.1"/>
    <property type="molecule type" value="Genomic_DNA"/>
</dbReference>
<evidence type="ECO:0000256" key="3">
    <source>
        <dbReference type="ARBA" id="ARBA00022692"/>
    </source>
</evidence>
<dbReference type="GO" id="GO:0005886">
    <property type="term" value="C:plasma membrane"/>
    <property type="evidence" value="ECO:0007669"/>
    <property type="project" value="UniProtKB-SubCell"/>
</dbReference>
<dbReference type="AlphaFoldDB" id="A0A2V2MZP1"/>
<dbReference type="GeneID" id="97608658"/>
<feature type="domain" description="VTT" evidence="7">
    <location>
        <begin position="50"/>
        <end position="174"/>
    </location>
</feature>
<feature type="transmembrane region" description="Helical" evidence="6">
    <location>
        <begin position="188"/>
        <end position="212"/>
    </location>
</feature>
<keyword evidence="9" id="KW-1185">Reference proteome</keyword>
<evidence type="ECO:0000256" key="2">
    <source>
        <dbReference type="ARBA" id="ARBA00022475"/>
    </source>
</evidence>
<comment type="subcellular location">
    <subcellularLocation>
        <location evidence="1">Cell membrane</location>
        <topology evidence="1">Multi-pass membrane protein</topology>
    </subcellularLocation>
</comment>
<evidence type="ECO:0000259" key="7">
    <source>
        <dbReference type="Pfam" id="PF09335"/>
    </source>
</evidence>
<dbReference type="OrthoDB" id="124211at2157"/>
<protein>
    <recommendedName>
        <fullName evidence="7">VTT domain-containing protein</fullName>
    </recommendedName>
</protein>
<feature type="transmembrane region" description="Helical" evidence="6">
    <location>
        <begin position="155"/>
        <end position="176"/>
    </location>
</feature>
<dbReference type="InterPro" id="IPR032816">
    <property type="entry name" value="VTT_dom"/>
</dbReference>
<evidence type="ECO:0000313" key="8">
    <source>
        <dbReference type="EMBL" id="PWR73614.1"/>
    </source>
</evidence>
<dbReference type="PANTHER" id="PTHR30353">
    <property type="entry name" value="INNER MEMBRANE PROTEIN DEDA-RELATED"/>
    <property type="match status" value="1"/>
</dbReference>